<dbReference type="GeneID" id="5970299"/>
<dbReference type="KEGG" id="pno:SNOG_02849"/>
<evidence type="ECO:0000313" key="1">
    <source>
        <dbReference type="EMBL" id="EAT89580.1"/>
    </source>
</evidence>
<dbReference type="HOGENOM" id="CLU_3299606_0_0_1"/>
<gene>
    <name evidence="1" type="ORF">SNOG_02849</name>
</gene>
<dbReference type="RefSeq" id="XP_001793442.1">
    <property type="nucleotide sequence ID" value="XM_001793390.1"/>
</dbReference>
<dbReference type="InParanoid" id="Q0UZG5"/>
<sequence length="40" mass="4736">MFTRTETARKEVQKISQYEDQMKCYDASKYDLDLFPAVEG</sequence>
<reference evidence="2" key="1">
    <citation type="journal article" date="2007" name="Plant Cell">
        <title>Dothideomycete-plant interactions illuminated by genome sequencing and EST analysis of the wheat pathogen Stagonospora nodorum.</title>
        <authorList>
            <person name="Hane J.K."/>
            <person name="Lowe R.G."/>
            <person name="Solomon P.S."/>
            <person name="Tan K.C."/>
            <person name="Schoch C.L."/>
            <person name="Spatafora J.W."/>
            <person name="Crous P.W."/>
            <person name="Kodira C."/>
            <person name="Birren B.W."/>
            <person name="Galagan J.E."/>
            <person name="Torriani S.F."/>
            <person name="McDonald B.A."/>
            <person name="Oliver R.P."/>
        </authorList>
    </citation>
    <scope>NUCLEOTIDE SEQUENCE [LARGE SCALE GENOMIC DNA]</scope>
    <source>
        <strain evidence="2">SN15 / ATCC MYA-4574 / FGSC 10173</strain>
    </source>
</reference>
<name>Q0UZG5_PHANO</name>
<accession>Q0UZG5</accession>
<protein>
    <submittedName>
        <fullName evidence="1">Uncharacterized protein</fullName>
    </submittedName>
</protein>
<dbReference type="EMBL" id="CH445328">
    <property type="protein sequence ID" value="EAT89580.1"/>
    <property type="molecule type" value="Genomic_DNA"/>
</dbReference>
<evidence type="ECO:0000313" key="2">
    <source>
        <dbReference type="Proteomes" id="UP000001055"/>
    </source>
</evidence>
<dbReference type="AlphaFoldDB" id="Q0UZG5"/>
<dbReference type="Proteomes" id="UP000001055">
    <property type="component" value="Unassembled WGS sequence"/>
</dbReference>
<proteinExistence type="predicted"/>
<organism evidence="1 2">
    <name type="scientific">Phaeosphaeria nodorum (strain SN15 / ATCC MYA-4574 / FGSC 10173)</name>
    <name type="common">Glume blotch fungus</name>
    <name type="synonym">Parastagonospora nodorum</name>
    <dbReference type="NCBI Taxonomy" id="321614"/>
    <lineage>
        <taxon>Eukaryota</taxon>
        <taxon>Fungi</taxon>
        <taxon>Dikarya</taxon>
        <taxon>Ascomycota</taxon>
        <taxon>Pezizomycotina</taxon>
        <taxon>Dothideomycetes</taxon>
        <taxon>Pleosporomycetidae</taxon>
        <taxon>Pleosporales</taxon>
        <taxon>Pleosporineae</taxon>
        <taxon>Phaeosphaeriaceae</taxon>
        <taxon>Parastagonospora</taxon>
    </lineage>
</organism>